<gene>
    <name evidence="5" type="ORF">PSS4_v1_1070056</name>
</gene>
<feature type="domain" description="CagE TrbE VirB component of type IV transporter system central" evidence="4">
    <location>
        <begin position="296"/>
        <end position="406"/>
    </location>
</feature>
<dbReference type="AlphaFoldDB" id="A0A0S4UBL3"/>
<accession>A0A0S4UBL3</accession>
<keyword evidence="2" id="KW-0547">Nucleotide-binding</keyword>
<sequence>MLKKKRPIQEIAPWLTFITPTLVLGKDGSLLATYGLGGVDADHPNKSEITSARDQLDQACRSLDGRITAWWRIKHRRAHDYIAGEFASAQDAKIDELNRANMSSGKFYQNTHSLALSYTPASGLDKIFEKVSYHVTVGGKGLVAALFESLKDTFLARNAFAFDLAKTQADAKRFEGMLDAFVGGNTKIGLKRQMLQESMALLHQAANPSVPPRRIRFPMTLLDTHLTESIVTPGAEQLLFESAHGMRYAAVVAIKEWLGFQEAALDVLTKLDVELDVCVLYRFLDNSKANVYIEKIRSFYKMASFNLWKILKQFAAKEEQENDEGREQLADEAGQALRRLTADGQQHGFANISIIVYGNTEEECSDAVSLVVGAISNAGFGTIREGTNLMPAWNCTLPGRWDNQRRLQFVETPAVSDVAPICTINPGPTRNDWLSDKAGKEMPPLTCLPTRHLTAQRVDMHEPGGNGHLFVIGPIGAGKSVFLNFLMSQAGRHNPRRIRFDKDRSTRITTQLGGGQFIDVTGKFATATRCNPLSLLGEAENHAYVTEWLILAIEDEDGFRLTPTQKQDIFDAVQILAGYSREQWTLSFFATLIHADLRERLQLWMKGGQYGDFFDNVDDAFQISDDLTIEMGELLINYERAAVLFLDYAFFRISKSMDGQRFTLIEIEEAGFFFKYERFYRRLETWLTTIRKLNGAVWMATQSLRQISRIADFEVLKETIANFIYLPNSLANTSKNLYCDTFGLTVDQVQMINDAVPNRDYLWVTRTTSRMLQTDFKPEMVARLRSDGRAQAVFDKHYMKGDGWEERYVRELLAA</sequence>
<dbReference type="Pfam" id="PF03135">
    <property type="entry name" value="CagE_TrbE_VirB"/>
    <property type="match status" value="1"/>
</dbReference>
<evidence type="ECO:0000256" key="1">
    <source>
        <dbReference type="ARBA" id="ARBA00006512"/>
    </source>
</evidence>
<dbReference type="InterPro" id="IPR027417">
    <property type="entry name" value="P-loop_NTPase"/>
</dbReference>
<proteinExistence type="inferred from homology"/>
<dbReference type="Gene3D" id="3.40.50.300">
    <property type="entry name" value="P-loop containing nucleotide triphosphate hydrolases"/>
    <property type="match status" value="1"/>
</dbReference>
<name>A0A0S4UBL3_RALSL</name>
<reference evidence="5" key="1">
    <citation type="submission" date="2015-10" db="EMBL/GenBank/DDBJ databases">
        <authorList>
            <person name="Gilbert D.G."/>
        </authorList>
    </citation>
    <scope>NUCLEOTIDE SEQUENCE</scope>
    <source>
        <strain evidence="5">Phyl III-seqv23</strain>
    </source>
</reference>
<organism evidence="5">
    <name type="scientific">Ralstonia solanacearum</name>
    <name type="common">Pseudomonas solanacearum</name>
    <dbReference type="NCBI Taxonomy" id="305"/>
    <lineage>
        <taxon>Bacteria</taxon>
        <taxon>Pseudomonadati</taxon>
        <taxon>Pseudomonadota</taxon>
        <taxon>Betaproteobacteria</taxon>
        <taxon>Burkholderiales</taxon>
        <taxon>Burkholderiaceae</taxon>
        <taxon>Ralstonia</taxon>
        <taxon>Ralstonia solanacearum species complex</taxon>
    </lineage>
</organism>
<dbReference type="InterPro" id="IPR018145">
    <property type="entry name" value="CagE_TrbE_VirB_cntrl_dom"/>
</dbReference>
<dbReference type="PANTHER" id="PTHR30121">
    <property type="entry name" value="UNCHARACTERIZED PROTEIN YJGR-RELATED"/>
    <property type="match status" value="1"/>
</dbReference>
<dbReference type="InterPro" id="IPR051162">
    <property type="entry name" value="T4SS_component"/>
</dbReference>
<protein>
    <submittedName>
        <fullName evidence="5">Protein TrbE</fullName>
    </submittedName>
</protein>
<keyword evidence="3" id="KW-0067">ATP-binding</keyword>
<dbReference type="PANTHER" id="PTHR30121:SF12">
    <property type="entry name" value="TYPE IV SECRETION SYSTEM PROTEIN CAGE"/>
    <property type="match status" value="1"/>
</dbReference>
<dbReference type="EMBL" id="LN899821">
    <property type="protein sequence ID" value="CUV19623.1"/>
    <property type="molecule type" value="Genomic_DNA"/>
</dbReference>
<evidence type="ECO:0000256" key="2">
    <source>
        <dbReference type="ARBA" id="ARBA00022741"/>
    </source>
</evidence>
<dbReference type="SUPFAM" id="SSF52540">
    <property type="entry name" value="P-loop containing nucleoside triphosphate hydrolases"/>
    <property type="match status" value="1"/>
</dbReference>
<comment type="similarity">
    <text evidence="1">Belongs to the TrbE/VirB4 family.</text>
</comment>
<dbReference type="GO" id="GO:0005524">
    <property type="term" value="F:ATP binding"/>
    <property type="evidence" value="ECO:0007669"/>
    <property type="project" value="UniProtKB-KW"/>
</dbReference>
<evidence type="ECO:0000256" key="3">
    <source>
        <dbReference type="ARBA" id="ARBA00022840"/>
    </source>
</evidence>
<evidence type="ECO:0000313" key="5">
    <source>
        <dbReference type="EMBL" id="CUV19623.1"/>
    </source>
</evidence>
<evidence type="ECO:0000259" key="4">
    <source>
        <dbReference type="Pfam" id="PF03135"/>
    </source>
</evidence>